<dbReference type="EMBL" id="ML119054">
    <property type="protein sequence ID" value="ROT38918.1"/>
    <property type="molecule type" value="Genomic_DNA"/>
</dbReference>
<evidence type="ECO:0000313" key="2">
    <source>
        <dbReference type="EMBL" id="ROT38918.1"/>
    </source>
</evidence>
<organism evidence="2 3">
    <name type="scientific">Sodiomyces alkalinus (strain CBS 110278 / VKM F-3762 / F11)</name>
    <name type="common">Alkaliphilic filamentous fungus</name>
    <dbReference type="NCBI Taxonomy" id="1314773"/>
    <lineage>
        <taxon>Eukaryota</taxon>
        <taxon>Fungi</taxon>
        <taxon>Dikarya</taxon>
        <taxon>Ascomycota</taxon>
        <taxon>Pezizomycotina</taxon>
        <taxon>Sordariomycetes</taxon>
        <taxon>Hypocreomycetidae</taxon>
        <taxon>Glomerellales</taxon>
        <taxon>Plectosphaerellaceae</taxon>
        <taxon>Sodiomyces</taxon>
    </lineage>
</organism>
<keyword evidence="3" id="KW-1185">Reference proteome</keyword>
<dbReference type="OrthoDB" id="4837942at2759"/>
<protein>
    <submittedName>
        <fullName evidence="2">Uncharacterized protein</fullName>
    </submittedName>
</protein>
<dbReference type="PROSITE" id="PS50088">
    <property type="entry name" value="ANK_REPEAT"/>
    <property type="match status" value="1"/>
</dbReference>
<dbReference type="Pfam" id="PF12796">
    <property type="entry name" value="Ank_2"/>
    <property type="match status" value="1"/>
</dbReference>
<dbReference type="Gene3D" id="1.25.40.20">
    <property type="entry name" value="Ankyrin repeat-containing domain"/>
    <property type="match status" value="1"/>
</dbReference>
<proteinExistence type="predicted"/>
<dbReference type="SMART" id="SM00248">
    <property type="entry name" value="ANK"/>
    <property type="match status" value="2"/>
</dbReference>
<dbReference type="SUPFAM" id="SSF48403">
    <property type="entry name" value="Ankyrin repeat"/>
    <property type="match status" value="1"/>
</dbReference>
<dbReference type="InterPro" id="IPR002110">
    <property type="entry name" value="Ankyrin_rpt"/>
</dbReference>
<evidence type="ECO:0000256" key="1">
    <source>
        <dbReference type="PROSITE-ProRule" id="PRU00023"/>
    </source>
</evidence>
<gene>
    <name evidence="2" type="ORF">SODALDRAFT_294046</name>
</gene>
<feature type="non-terminal residue" evidence="2">
    <location>
        <position position="84"/>
    </location>
</feature>
<dbReference type="GeneID" id="39577214"/>
<reference evidence="2 3" key="1">
    <citation type="journal article" date="2018" name="Mol. Ecol.">
        <title>The obligate alkalophilic soda-lake fungus Sodiomyces alkalinus has shifted to a protein diet.</title>
        <authorList>
            <person name="Grum-Grzhimaylo A.A."/>
            <person name="Falkoski D.L."/>
            <person name="van den Heuvel J."/>
            <person name="Valero-Jimenez C.A."/>
            <person name="Min B."/>
            <person name="Choi I.G."/>
            <person name="Lipzen A."/>
            <person name="Daum C.G."/>
            <person name="Aanen D.K."/>
            <person name="Tsang A."/>
            <person name="Henrissat B."/>
            <person name="Bilanenko E.N."/>
            <person name="de Vries R.P."/>
            <person name="van Kan J.A.L."/>
            <person name="Grigoriev I.V."/>
            <person name="Debets A.J.M."/>
        </authorList>
    </citation>
    <scope>NUCLEOTIDE SEQUENCE [LARGE SCALE GENOMIC DNA]</scope>
    <source>
        <strain evidence="2 3">F11</strain>
    </source>
</reference>
<dbReference type="RefSeq" id="XP_028466724.1">
    <property type="nucleotide sequence ID" value="XM_028608736.1"/>
</dbReference>
<dbReference type="AlphaFoldDB" id="A0A3N2PWN6"/>
<dbReference type="Proteomes" id="UP000272025">
    <property type="component" value="Unassembled WGS sequence"/>
</dbReference>
<keyword evidence="1" id="KW-0040">ANK repeat</keyword>
<dbReference type="PROSITE" id="PS50297">
    <property type="entry name" value="ANK_REP_REGION"/>
    <property type="match status" value="1"/>
</dbReference>
<sequence length="84" mass="8645">MGSCFGRPPAAGVLPGHFTPLWLAAAGGHSEAARVLLQHGADADFEGGEKDGSDRCVLAAAIESASLQMVRELLMKGADPNRGE</sequence>
<name>A0A3N2PWN6_SODAK</name>
<accession>A0A3N2PWN6</accession>
<feature type="repeat" description="ANK" evidence="1">
    <location>
        <begin position="16"/>
        <end position="48"/>
    </location>
</feature>
<dbReference type="InterPro" id="IPR036770">
    <property type="entry name" value="Ankyrin_rpt-contain_sf"/>
</dbReference>
<evidence type="ECO:0000313" key="3">
    <source>
        <dbReference type="Proteomes" id="UP000272025"/>
    </source>
</evidence>